<dbReference type="InterPro" id="IPR025699">
    <property type="entry name" value="ABC2_memb-like"/>
</dbReference>
<evidence type="ECO:0008006" key="4">
    <source>
        <dbReference type="Google" id="ProtNLM"/>
    </source>
</evidence>
<keyword evidence="1" id="KW-0812">Transmembrane</keyword>
<keyword evidence="1" id="KW-1133">Transmembrane helix</keyword>
<dbReference type="Pfam" id="PF13346">
    <property type="entry name" value="ABC2_membrane_5"/>
    <property type="match status" value="1"/>
</dbReference>
<feature type="transmembrane region" description="Helical" evidence="1">
    <location>
        <begin position="111"/>
        <end position="131"/>
    </location>
</feature>
<dbReference type="EMBL" id="PZDI01000047">
    <property type="protein sequence ID" value="PTH15558.1"/>
    <property type="molecule type" value="Genomic_DNA"/>
</dbReference>
<evidence type="ECO:0000313" key="3">
    <source>
        <dbReference type="Proteomes" id="UP000242694"/>
    </source>
</evidence>
<dbReference type="RefSeq" id="WP_107392662.1">
    <property type="nucleotide sequence ID" value="NZ_JAHCOE010000005.1"/>
</dbReference>
<feature type="transmembrane region" description="Helical" evidence="1">
    <location>
        <begin position="16"/>
        <end position="34"/>
    </location>
</feature>
<proteinExistence type="predicted"/>
<feature type="transmembrane region" description="Helical" evidence="1">
    <location>
        <begin position="54"/>
        <end position="74"/>
    </location>
</feature>
<comment type="caution">
    <text evidence="2">The sequence shown here is derived from an EMBL/GenBank/DDBJ whole genome shotgun (WGS) entry which is preliminary data.</text>
</comment>
<accession>A0ABX5ICQ2</accession>
<feature type="transmembrane region" description="Helical" evidence="1">
    <location>
        <begin position="143"/>
        <end position="161"/>
    </location>
</feature>
<organism evidence="2 3">
    <name type="scientific">Staphylococcus auricularis</name>
    <dbReference type="NCBI Taxonomy" id="29379"/>
    <lineage>
        <taxon>Bacteria</taxon>
        <taxon>Bacillati</taxon>
        <taxon>Bacillota</taxon>
        <taxon>Bacilli</taxon>
        <taxon>Bacillales</taxon>
        <taxon>Staphylococcaceae</taxon>
        <taxon>Staphylococcus</taxon>
    </lineage>
</organism>
<dbReference type="NCBIfam" id="NF047560">
    <property type="entry name" value="PSM_export_PmtB"/>
    <property type="match status" value="1"/>
</dbReference>
<dbReference type="Proteomes" id="UP000242694">
    <property type="component" value="Unassembled WGS sequence"/>
</dbReference>
<keyword evidence="1" id="KW-0472">Membrane</keyword>
<feature type="transmembrane region" description="Helical" evidence="1">
    <location>
        <begin position="173"/>
        <end position="198"/>
    </location>
</feature>
<keyword evidence="3" id="KW-1185">Reference proteome</keyword>
<gene>
    <name evidence="2" type="ORF">BU607_08730</name>
</gene>
<protein>
    <recommendedName>
        <fullName evidence="4">ABC transporter permease</fullName>
    </recommendedName>
</protein>
<sequence>MKQLIIRNIKLRKTTLIVYGILLLLLPIYVWINSKAYEAVSENEDHLSHLATPINILIVIFLLLITAAMTILIIKDAGHAFRFHSKLGDNKVYHFFASLPVSKKDMLNANYITVLLFTFIGAAIFGLYNILGNQDTVSSQLTNSILLYIGINLFAVPLAFRQFTEKKSEKVSYIFYLITAFILIPIAISVIQLGIYVLYIFFGNGDALDINIYIDNAYLPYAYLIIGGLSFIINYFIQYRKLK</sequence>
<name>A0ABX5ICQ2_9STAP</name>
<reference evidence="2 3" key="1">
    <citation type="journal article" date="2016" name="Front. Microbiol.">
        <title>Comprehensive Phylogenetic Analysis of Bovine Non-aureus Staphylococci Species Based on Whole-Genome Sequencing.</title>
        <authorList>
            <person name="Naushad S."/>
            <person name="Barkema H.W."/>
            <person name="Luby C."/>
            <person name="Condas L.A."/>
            <person name="Nobrega D.B."/>
            <person name="Carson D.A."/>
            <person name="De Buck J."/>
        </authorList>
    </citation>
    <scope>NUCLEOTIDE SEQUENCE [LARGE SCALE GENOMIC DNA]</scope>
    <source>
        <strain evidence="2 3">SNUC 993</strain>
    </source>
</reference>
<evidence type="ECO:0000313" key="2">
    <source>
        <dbReference type="EMBL" id="PTH15558.1"/>
    </source>
</evidence>
<evidence type="ECO:0000256" key="1">
    <source>
        <dbReference type="SAM" id="Phobius"/>
    </source>
</evidence>
<feature type="transmembrane region" description="Helical" evidence="1">
    <location>
        <begin position="218"/>
        <end position="237"/>
    </location>
</feature>